<evidence type="ECO:0000313" key="1">
    <source>
        <dbReference type="EMBL" id="KAL2837344.1"/>
    </source>
</evidence>
<proteinExistence type="predicted"/>
<accession>A0ABR4JCQ5</accession>
<sequence>MATLGCAARRPRKYRQVAERTRCQFWPRPRRENGGVISSGTAASILNSCATVRLAPYLNEMIQDASAYGHREVVKVLRDFAREAKGRDDRE</sequence>
<protein>
    <submittedName>
        <fullName evidence="1">Uncharacterized protein</fullName>
    </submittedName>
</protein>
<evidence type="ECO:0000313" key="2">
    <source>
        <dbReference type="Proteomes" id="UP001610446"/>
    </source>
</evidence>
<name>A0ABR4JCQ5_9EURO</name>
<organism evidence="1 2">
    <name type="scientific">Aspergillus pseudoustus</name>
    <dbReference type="NCBI Taxonomy" id="1810923"/>
    <lineage>
        <taxon>Eukaryota</taxon>
        <taxon>Fungi</taxon>
        <taxon>Dikarya</taxon>
        <taxon>Ascomycota</taxon>
        <taxon>Pezizomycotina</taxon>
        <taxon>Eurotiomycetes</taxon>
        <taxon>Eurotiomycetidae</taxon>
        <taxon>Eurotiales</taxon>
        <taxon>Aspergillaceae</taxon>
        <taxon>Aspergillus</taxon>
        <taxon>Aspergillus subgen. Nidulantes</taxon>
    </lineage>
</organism>
<dbReference type="EMBL" id="JBFXLU010000162">
    <property type="protein sequence ID" value="KAL2837344.1"/>
    <property type="molecule type" value="Genomic_DNA"/>
</dbReference>
<reference evidence="1 2" key="1">
    <citation type="submission" date="2024-07" db="EMBL/GenBank/DDBJ databases">
        <title>Section-level genome sequencing and comparative genomics of Aspergillus sections Usti and Cavernicolus.</title>
        <authorList>
            <consortium name="Lawrence Berkeley National Laboratory"/>
            <person name="Nybo J.L."/>
            <person name="Vesth T.C."/>
            <person name="Theobald S."/>
            <person name="Frisvad J.C."/>
            <person name="Larsen T.O."/>
            <person name="Kjaerboelling I."/>
            <person name="Rothschild-Mancinelli K."/>
            <person name="Lyhne E.K."/>
            <person name="Kogle M.E."/>
            <person name="Barry K."/>
            <person name="Clum A."/>
            <person name="Na H."/>
            <person name="Ledsgaard L."/>
            <person name="Lin J."/>
            <person name="Lipzen A."/>
            <person name="Kuo A."/>
            <person name="Riley R."/>
            <person name="Mondo S."/>
            <person name="Labutti K."/>
            <person name="Haridas S."/>
            <person name="Pangalinan J."/>
            <person name="Salamov A.A."/>
            <person name="Simmons B.A."/>
            <person name="Magnuson J.K."/>
            <person name="Chen J."/>
            <person name="Drula E."/>
            <person name="Henrissat B."/>
            <person name="Wiebenga A."/>
            <person name="Lubbers R.J."/>
            <person name="Gomes A.C."/>
            <person name="Makela M.R."/>
            <person name="Stajich J."/>
            <person name="Grigoriev I.V."/>
            <person name="Mortensen U.H."/>
            <person name="De Vries R.P."/>
            <person name="Baker S.E."/>
            <person name="Andersen M.R."/>
        </authorList>
    </citation>
    <scope>NUCLEOTIDE SEQUENCE [LARGE SCALE GENOMIC DNA]</scope>
    <source>
        <strain evidence="1 2">CBS 123904</strain>
    </source>
</reference>
<keyword evidence="2" id="KW-1185">Reference proteome</keyword>
<comment type="caution">
    <text evidence="1">The sequence shown here is derived from an EMBL/GenBank/DDBJ whole genome shotgun (WGS) entry which is preliminary data.</text>
</comment>
<gene>
    <name evidence="1" type="ORF">BJY01DRAFT_221068</name>
</gene>
<dbReference type="Proteomes" id="UP001610446">
    <property type="component" value="Unassembled WGS sequence"/>
</dbReference>